<organism evidence="1 2">
    <name type="scientific">Prorocentrum cordatum</name>
    <dbReference type="NCBI Taxonomy" id="2364126"/>
    <lineage>
        <taxon>Eukaryota</taxon>
        <taxon>Sar</taxon>
        <taxon>Alveolata</taxon>
        <taxon>Dinophyceae</taxon>
        <taxon>Prorocentrales</taxon>
        <taxon>Prorocentraceae</taxon>
        <taxon>Prorocentrum</taxon>
    </lineage>
</organism>
<dbReference type="Proteomes" id="UP001189429">
    <property type="component" value="Unassembled WGS sequence"/>
</dbReference>
<comment type="caution">
    <text evidence="1">The sequence shown here is derived from an EMBL/GenBank/DDBJ whole genome shotgun (WGS) entry which is preliminary data.</text>
</comment>
<accession>A0ABN9PK89</accession>
<feature type="non-terminal residue" evidence="1">
    <location>
        <position position="1"/>
    </location>
</feature>
<keyword evidence="2" id="KW-1185">Reference proteome</keyword>
<proteinExistence type="predicted"/>
<reference evidence="1" key="1">
    <citation type="submission" date="2023-10" db="EMBL/GenBank/DDBJ databases">
        <authorList>
            <person name="Chen Y."/>
            <person name="Shah S."/>
            <person name="Dougan E. K."/>
            <person name="Thang M."/>
            <person name="Chan C."/>
        </authorList>
    </citation>
    <scope>NUCLEOTIDE SEQUENCE [LARGE SCALE GENOMIC DNA]</scope>
</reference>
<evidence type="ECO:0000313" key="2">
    <source>
        <dbReference type="Proteomes" id="UP001189429"/>
    </source>
</evidence>
<gene>
    <name evidence="1" type="ORF">PCOR1329_LOCUS3436</name>
</gene>
<sequence>DDFVPEKGKDKWSACLALLHSGGSVGAACNSTEDDCDCDDVIHGSEVVIAKEDGTNSGSASLALFQPTLRRDGPEFQPAAEARKARHSLQTLHEL</sequence>
<protein>
    <recommendedName>
        <fullName evidence="3">Subtilisin</fullName>
    </recommendedName>
</protein>
<name>A0ABN9PK89_9DINO</name>
<dbReference type="EMBL" id="CAUYUJ010000890">
    <property type="protein sequence ID" value="CAK0793017.1"/>
    <property type="molecule type" value="Genomic_DNA"/>
</dbReference>
<evidence type="ECO:0008006" key="3">
    <source>
        <dbReference type="Google" id="ProtNLM"/>
    </source>
</evidence>
<evidence type="ECO:0000313" key="1">
    <source>
        <dbReference type="EMBL" id="CAK0793017.1"/>
    </source>
</evidence>